<dbReference type="OrthoDB" id="10016476at2"/>
<sequence>MSSSDRRTKTDPVVVAVAVGFPVGLIAVFLAGCMWALPEDAWKIAAQPLATLTAGVCALLAGAMALLGAHIVSSRARADNAAQLAEQHRATSDQIEQRKDAATVEALWRRFEWVVDHVGTRRPIGLGLAQSTPGSIDEVQASEILVAIRNAAEDLDAQLSTMLDIYMGQQASGIVAEIGLEGDNADA</sequence>
<name>A0A7I7SER1_9MYCO</name>
<proteinExistence type="predicted"/>
<comment type="caution">
    <text evidence="1">The sequence shown here is derived from an EMBL/GenBank/DDBJ whole genome shotgun (WGS) entry which is preliminary data.</text>
</comment>
<organism evidence="1 2">
    <name type="scientific">Mycolicibacillus koreensis</name>
    <dbReference type="NCBI Taxonomy" id="1069220"/>
    <lineage>
        <taxon>Bacteria</taxon>
        <taxon>Bacillati</taxon>
        <taxon>Actinomycetota</taxon>
        <taxon>Actinomycetes</taxon>
        <taxon>Mycobacteriales</taxon>
        <taxon>Mycobacteriaceae</taxon>
        <taxon>Mycolicibacillus</taxon>
    </lineage>
</organism>
<evidence type="ECO:0000313" key="1">
    <source>
        <dbReference type="EMBL" id="OSC23705.1"/>
    </source>
</evidence>
<evidence type="ECO:0000313" key="2">
    <source>
        <dbReference type="Proteomes" id="UP000193577"/>
    </source>
</evidence>
<dbReference type="PROSITE" id="PS51257">
    <property type="entry name" value="PROKAR_LIPOPROTEIN"/>
    <property type="match status" value="1"/>
</dbReference>
<keyword evidence="2" id="KW-1185">Reference proteome</keyword>
<dbReference type="EMBL" id="NCXO01000088">
    <property type="protein sequence ID" value="OSC23705.1"/>
    <property type="molecule type" value="Genomic_DNA"/>
</dbReference>
<gene>
    <name evidence="1" type="ORF">B8W67_19810</name>
</gene>
<dbReference type="RefSeq" id="WP_085305893.1">
    <property type="nucleotide sequence ID" value="NZ_AP022594.1"/>
</dbReference>
<protein>
    <submittedName>
        <fullName evidence="1">Uncharacterized protein</fullName>
    </submittedName>
</protein>
<accession>A0A7I7SER1</accession>
<dbReference type="Proteomes" id="UP000193577">
    <property type="component" value="Unassembled WGS sequence"/>
</dbReference>
<reference evidence="1 2" key="1">
    <citation type="submission" date="2017-04" db="EMBL/GenBank/DDBJ databases">
        <title>The new phylogeny of genus Mycobacterium.</title>
        <authorList>
            <person name="Tortoli E."/>
            <person name="Trovato A."/>
            <person name="Cirillo D.M."/>
        </authorList>
    </citation>
    <scope>NUCLEOTIDE SEQUENCE [LARGE SCALE GENOMIC DNA]</scope>
    <source>
        <strain evidence="1 2">KCTC 19819</strain>
    </source>
</reference>
<dbReference type="AlphaFoldDB" id="A0A7I7SER1"/>